<name>A0A2N5DQ24_9CAUL</name>
<dbReference type="Proteomes" id="UP000234479">
    <property type="component" value="Unassembled WGS sequence"/>
</dbReference>
<sequence>MSRLTNDARVVLEPLLFGDKSEIFPDEQDLIAQWAIMTAMTIDTRQGTAAVTDEERHLFRGNPDDRRRPVDPDWRVFIGRHTGDDWNAKYQCMNLNLSNQGTHVSSVSNTLFALGRAVFLVMSFYDPPPDLNGVFEFMGLVQIFPSHGEDVIFCDLQVQDGVAMHVIKDFLASLIASYRSNAQIWAVENLLLPMAE</sequence>
<dbReference type="EMBL" id="PJRS01000010">
    <property type="protein sequence ID" value="PLR28159.1"/>
    <property type="molecule type" value="Genomic_DNA"/>
</dbReference>
<reference evidence="1 2" key="1">
    <citation type="submission" date="2017-12" db="EMBL/GenBank/DDBJ databases">
        <title>The genome sequence of Caulobacter sp. 410.</title>
        <authorList>
            <person name="Gao J."/>
            <person name="Mao X."/>
            <person name="Sun J."/>
        </authorList>
    </citation>
    <scope>NUCLEOTIDE SEQUENCE [LARGE SCALE GENOMIC DNA]</scope>
    <source>
        <strain evidence="1 2">410</strain>
    </source>
</reference>
<accession>A0A2N5DQ24</accession>
<comment type="caution">
    <text evidence="1">The sequence shown here is derived from an EMBL/GenBank/DDBJ whole genome shotgun (WGS) entry which is preliminary data.</text>
</comment>
<keyword evidence="2" id="KW-1185">Reference proteome</keyword>
<evidence type="ECO:0000313" key="2">
    <source>
        <dbReference type="Proteomes" id="UP000234479"/>
    </source>
</evidence>
<proteinExistence type="predicted"/>
<dbReference type="AlphaFoldDB" id="A0A2N5DQ24"/>
<protein>
    <submittedName>
        <fullName evidence="1">Uncharacterized protein</fullName>
    </submittedName>
</protein>
<dbReference type="RefSeq" id="WP_101716712.1">
    <property type="nucleotide sequence ID" value="NZ_PJRS01000010.1"/>
</dbReference>
<evidence type="ECO:0000313" key="1">
    <source>
        <dbReference type="EMBL" id="PLR28159.1"/>
    </source>
</evidence>
<gene>
    <name evidence="1" type="ORF">SGCZBJ_03890</name>
</gene>
<organism evidence="1 2">
    <name type="scientific">Caulobacter zeae</name>
    <dbReference type="NCBI Taxonomy" id="2055137"/>
    <lineage>
        <taxon>Bacteria</taxon>
        <taxon>Pseudomonadati</taxon>
        <taxon>Pseudomonadota</taxon>
        <taxon>Alphaproteobacteria</taxon>
        <taxon>Caulobacterales</taxon>
        <taxon>Caulobacteraceae</taxon>
        <taxon>Caulobacter</taxon>
    </lineage>
</organism>